<keyword evidence="1" id="KW-0472">Membrane</keyword>
<feature type="transmembrane region" description="Helical" evidence="1">
    <location>
        <begin position="220"/>
        <end position="244"/>
    </location>
</feature>
<evidence type="ECO:0000313" key="3">
    <source>
        <dbReference type="Proteomes" id="UP000023152"/>
    </source>
</evidence>
<reference evidence="2 3" key="1">
    <citation type="journal article" date="2013" name="Curr. Biol.">
        <title>The Genome of the Foraminiferan Reticulomyxa filosa.</title>
        <authorList>
            <person name="Glockner G."/>
            <person name="Hulsmann N."/>
            <person name="Schleicher M."/>
            <person name="Noegel A.A."/>
            <person name="Eichinger L."/>
            <person name="Gallinger C."/>
            <person name="Pawlowski J."/>
            <person name="Sierra R."/>
            <person name="Euteneuer U."/>
            <person name="Pillet L."/>
            <person name="Moustafa A."/>
            <person name="Platzer M."/>
            <person name="Groth M."/>
            <person name="Szafranski K."/>
            <person name="Schliwa M."/>
        </authorList>
    </citation>
    <scope>NUCLEOTIDE SEQUENCE [LARGE SCALE GENOMIC DNA]</scope>
</reference>
<dbReference type="Proteomes" id="UP000023152">
    <property type="component" value="Unassembled WGS sequence"/>
</dbReference>
<accession>X6MF89</accession>
<comment type="caution">
    <text evidence="2">The sequence shown here is derived from an EMBL/GenBank/DDBJ whole genome shotgun (WGS) entry which is preliminary data.</text>
</comment>
<proteinExistence type="predicted"/>
<protein>
    <submittedName>
        <fullName evidence="2">Uncharacterized protein</fullName>
    </submittedName>
</protein>
<keyword evidence="1" id="KW-0812">Transmembrane</keyword>
<dbReference type="EMBL" id="ASPP01021747">
    <property type="protein sequence ID" value="ETO12082.1"/>
    <property type="molecule type" value="Genomic_DNA"/>
</dbReference>
<dbReference type="AlphaFoldDB" id="X6MF89"/>
<gene>
    <name evidence="2" type="ORF">RFI_25297</name>
</gene>
<evidence type="ECO:0000313" key="2">
    <source>
        <dbReference type="EMBL" id="ETO12082.1"/>
    </source>
</evidence>
<evidence type="ECO:0000256" key="1">
    <source>
        <dbReference type="SAM" id="Phobius"/>
    </source>
</evidence>
<name>X6MF89_RETFI</name>
<keyword evidence="3" id="KW-1185">Reference proteome</keyword>
<feature type="transmembrane region" description="Helical" evidence="1">
    <location>
        <begin position="63"/>
        <end position="84"/>
    </location>
</feature>
<keyword evidence="1" id="KW-1133">Transmembrane helix</keyword>
<organism evidence="2 3">
    <name type="scientific">Reticulomyxa filosa</name>
    <dbReference type="NCBI Taxonomy" id="46433"/>
    <lineage>
        <taxon>Eukaryota</taxon>
        <taxon>Sar</taxon>
        <taxon>Rhizaria</taxon>
        <taxon>Retaria</taxon>
        <taxon>Foraminifera</taxon>
        <taxon>Monothalamids</taxon>
        <taxon>Reticulomyxidae</taxon>
        <taxon>Reticulomyxa</taxon>
    </lineage>
</organism>
<sequence>MIKKSEEEQEQSNGNEGLTVVIHDNTSAPTTPPNRHLLSLEEPVHVLLYHDGSDKEDNKITQFFFTLLIVDHSIIFFFFFFLSVPRGAHGEEPKVENGVTIGREGTESAISTQEQACNPIGMSQTYDGIHSRDVIAFDSCNAIVVGTQSNCSILSVTKGNHVHIKRDITPKDVFTMHKESSLCQLHPQHTSSFFARVISRSDVQHKHNSMAPFLRKRFRFTTLCLLVLVALIVGFIVGFLVNYFCL</sequence>